<feature type="region of interest" description="Disordered" evidence="1">
    <location>
        <begin position="1"/>
        <end position="68"/>
    </location>
</feature>
<dbReference type="EMBL" id="CP001737">
    <property type="protein sequence ID" value="ACV76466.1"/>
    <property type="molecule type" value="Genomic_DNA"/>
</dbReference>
<name>C8XHX5_NAKMY</name>
<dbReference type="KEGG" id="nml:Namu_0028"/>
<protein>
    <recommendedName>
        <fullName evidence="4">Peptidase M23</fullName>
    </recommendedName>
</protein>
<feature type="compositionally biased region" description="Low complexity" evidence="1">
    <location>
        <begin position="48"/>
        <end position="66"/>
    </location>
</feature>
<dbReference type="AlphaFoldDB" id="C8XHX5"/>
<reference evidence="2 3" key="2">
    <citation type="journal article" date="2010" name="Stand. Genomic Sci.">
        <title>Complete genome sequence of Nakamurella multipartita type strain (Y-104).</title>
        <authorList>
            <person name="Tice H."/>
            <person name="Mayilraj S."/>
            <person name="Sims D."/>
            <person name="Lapidus A."/>
            <person name="Nolan M."/>
            <person name="Lucas S."/>
            <person name="Glavina Del Rio T."/>
            <person name="Copeland A."/>
            <person name="Cheng J.F."/>
            <person name="Meincke L."/>
            <person name="Bruce D."/>
            <person name="Goodwin L."/>
            <person name="Pitluck S."/>
            <person name="Ivanova N."/>
            <person name="Mavromatis K."/>
            <person name="Ovchinnikova G."/>
            <person name="Pati A."/>
            <person name="Chen A."/>
            <person name="Palaniappan K."/>
            <person name="Land M."/>
            <person name="Hauser L."/>
            <person name="Chang Y.J."/>
            <person name="Jeffries C.D."/>
            <person name="Detter J.C."/>
            <person name="Brettin T."/>
            <person name="Rohde M."/>
            <person name="Goker M."/>
            <person name="Bristow J."/>
            <person name="Eisen J.A."/>
            <person name="Markowitz V."/>
            <person name="Hugenholtz P."/>
            <person name="Kyrpides N.C."/>
            <person name="Klenk H.P."/>
            <person name="Chen F."/>
        </authorList>
    </citation>
    <scope>NUCLEOTIDE SEQUENCE [LARGE SCALE GENOMIC DNA]</scope>
    <source>
        <strain evidence="3">ATCC 700099 / DSM 44233 / CIP 104796 / JCM 9543 / NBRC 105858 / Y-104</strain>
    </source>
</reference>
<dbReference type="OrthoDB" id="5496837at2"/>
<evidence type="ECO:0000313" key="2">
    <source>
        <dbReference type="EMBL" id="ACV76466.1"/>
    </source>
</evidence>
<keyword evidence="3" id="KW-1185">Reference proteome</keyword>
<reference evidence="3" key="1">
    <citation type="submission" date="2009-09" db="EMBL/GenBank/DDBJ databases">
        <title>The complete genome of Nakamurella multipartita DSM 44233.</title>
        <authorList>
            <consortium name="US DOE Joint Genome Institute (JGI-PGF)"/>
            <person name="Lucas S."/>
            <person name="Copeland A."/>
            <person name="Lapidus A."/>
            <person name="Glavina del Rio T."/>
            <person name="Dalin E."/>
            <person name="Tice H."/>
            <person name="Bruce D."/>
            <person name="Goodwin L."/>
            <person name="Pitluck S."/>
            <person name="Kyrpides N."/>
            <person name="Mavromatis K."/>
            <person name="Ivanova N."/>
            <person name="Ovchinnikova G."/>
            <person name="Sims D."/>
            <person name="Meincke L."/>
            <person name="Brettin T."/>
            <person name="Detter J.C."/>
            <person name="Han C."/>
            <person name="Larimer F."/>
            <person name="Land M."/>
            <person name="Hauser L."/>
            <person name="Markowitz V."/>
            <person name="Cheng J.-F."/>
            <person name="Hugenholtz P."/>
            <person name="Woyke T."/>
            <person name="Wu D."/>
            <person name="Klenk H.-P."/>
            <person name="Eisen J.A."/>
        </authorList>
    </citation>
    <scope>NUCLEOTIDE SEQUENCE [LARGE SCALE GENOMIC DNA]</scope>
    <source>
        <strain evidence="3">ATCC 700099 / DSM 44233 / CIP 104796 / JCM 9543 / NBRC 105858 / Y-104</strain>
    </source>
</reference>
<dbReference type="Proteomes" id="UP000002218">
    <property type="component" value="Chromosome"/>
</dbReference>
<organism evidence="2 3">
    <name type="scientific">Nakamurella multipartita (strain ATCC 700099 / DSM 44233 / CIP 104796 / JCM 9543 / NBRC 105858 / Y-104)</name>
    <name type="common">Microsphaera multipartita</name>
    <dbReference type="NCBI Taxonomy" id="479431"/>
    <lineage>
        <taxon>Bacteria</taxon>
        <taxon>Bacillati</taxon>
        <taxon>Actinomycetota</taxon>
        <taxon>Actinomycetes</taxon>
        <taxon>Nakamurellales</taxon>
        <taxon>Nakamurellaceae</taxon>
        <taxon>Nakamurella</taxon>
    </lineage>
</organism>
<evidence type="ECO:0008006" key="4">
    <source>
        <dbReference type="Google" id="ProtNLM"/>
    </source>
</evidence>
<dbReference type="STRING" id="479431.Namu_0028"/>
<dbReference type="RefSeq" id="WP_012813941.1">
    <property type="nucleotide sequence ID" value="NC_013235.1"/>
</dbReference>
<sequence>MATREFEVDSTCAAGAGVRSTDANGLMGYPPVETARRAGGDRGPTPPASTRSPANPAPAARPARPGNRGEKLRLTVALLLTVGAVVLLGTMDDSSDSAQAGAVRCESSDPVADLSPVQSRNARIVTGVARERGLDQPAAEIAVATALAETGLINFANDGTSELYASEINRPLTDIEREVARRSLDYPHDEVGNNLDSIGLFQQRPTTGWGAPEKLIDPASAAGLFYDKLLRIENWPSGVPWQVAQKVQSSPSANGEIYQAAYARAVTVVGALWAESGCPA</sequence>
<accession>C8XHX5</accession>
<gene>
    <name evidence="2" type="ordered locus">Namu_0028</name>
</gene>
<dbReference type="InParanoid" id="C8XHX5"/>
<dbReference type="HOGENOM" id="CLU_993316_0_0_11"/>
<dbReference type="eggNOG" id="COG1876">
    <property type="taxonomic scope" value="Bacteria"/>
</dbReference>
<evidence type="ECO:0000256" key="1">
    <source>
        <dbReference type="SAM" id="MobiDB-lite"/>
    </source>
</evidence>
<evidence type="ECO:0000313" key="3">
    <source>
        <dbReference type="Proteomes" id="UP000002218"/>
    </source>
</evidence>
<proteinExistence type="predicted"/>